<name>A0A4R6QTR4_9BURK</name>
<dbReference type="SUPFAM" id="SSF47616">
    <property type="entry name" value="GST C-terminal domain-like"/>
    <property type="match status" value="1"/>
</dbReference>
<dbReference type="CDD" id="cd00570">
    <property type="entry name" value="GST_N_family"/>
    <property type="match status" value="1"/>
</dbReference>
<dbReference type="InterPro" id="IPR004045">
    <property type="entry name" value="Glutathione_S-Trfase_N"/>
</dbReference>
<dbReference type="EMBL" id="SNXS01000001">
    <property type="protein sequence ID" value="TDP74112.1"/>
    <property type="molecule type" value="Genomic_DNA"/>
</dbReference>
<dbReference type="OrthoDB" id="5791869at2"/>
<evidence type="ECO:0000313" key="2">
    <source>
        <dbReference type="EMBL" id="TDP74112.1"/>
    </source>
</evidence>
<dbReference type="CDD" id="cd00299">
    <property type="entry name" value="GST_C_family"/>
    <property type="match status" value="1"/>
</dbReference>
<dbReference type="Pfam" id="PF13417">
    <property type="entry name" value="GST_N_3"/>
    <property type="match status" value="1"/>
</dbReference>
<gene>
    <name evidence="2" type="ORF">DES47_101162</name>
</gene>
<dbReference type="GO" id="GO:0016740">
    <property type="term" value="F:transferase activity"/>
    <property type="evidence" value="ECO:0007669"/>
    <property type="project" value="UniProtKB-KW"/>
</dbReference>
<dbReference type="AlphaFoldDB" id="A0A4R6QTR4"/>
<feature type="domain" description="GST N-terminal" evidence="1">
    <location>
        <begin position="2"/>
        <end position="81"/>
    </location>
</feature>
<dbReference type="Proteomes" id="UP000295361">
    <property type="component" value="Unassembled WGS sequence"/>
</dbReference>
<accession>A0A4R6QTR4</accession>
<sequence>MSELILHHYPGSPFSEKVRLVLGYKRMHWRSVIVPVVMPKPDVLALTGRYRRTPFLQIGSDIYCDTALICQVIEQHHPEPTIYPAAAAGTGQILAQWADTDLFWVAIPYTMQPAGAAEIFKGAPPEFMKAFAADRAAMTAGMKRPSTRDAAAQLHSYLVWLDALLHDGRAFLCGAEASVADFSVAQSVWYIRRAPAVAGILRPFERLGAWFERVNAFGHGVYQAMSSAEAIALAASRGHHAPVSINPELGYEEDEAVTVTPIDYAQDPVDGMLVGLSHERVTIQRQDERAGTVHVHFPRIGYQLRKAQD</sequence>
<dbReference type="RefSeq" id="WP_133698770.1">
    <property type="nucleotide sequence ID" value="NZ_SNXS01000001.1"/>
</dbReference>
<proteinExistence type="predicted"/>
<dbReference type="SUPFAM" id="SSF52833">
    <property type="entry name" value="Thioredoxin-like"/>
    <property type="match status" value="1"/>
</dbReference>
<comment type="caution">
    <text evidence="2">The sequence shown here is derived from an EMBL/GenBank/DDBJ whole genome shotgun (WGS) entry which is preliminary data.</text>
</comment>
<dbReference type="InterPro" id="IPR036249">
    <property type="entry name" value="Thioredoxin-like_sf"/>
</dbReference>
<protein>
    <submittedName>
        <fullName evidence="2">Glutathione S-transferase</fullName>
    </submittedName>
</protein>
<reference evidence="2 3" key="1">
    <citation type="submission" date="2019-03" db="EMBL/GenBank/DDBJ databases">
        <title>Genomic Encyclopedia of Type Strains, Phase IV (KMG-IV): sequencing the most valuable type-strain genomes for metagenomic binning, comparative biology and taxonomic classification.</title>
        <authorList>
            <person name="Goeker M."/>
        </authorList>
    </citation>
    <scope>NUCLEOTIDE SEQUENCE [LARGE SCALE GENOMIC DNA]</scope>
    <source>
        <strain evidence="2 3">DSM 16998</strain>
    </source>
</reference>
<evidence type="ECO:0000259" key="1">
    <source>
        <dbReference type="PROSITE" id="PS50404"/>
    </source>
</evidence>
<dbReference type="Pfam" id="PF13410">
    <property type="entry name" value="GST_C_2"/>
    <property type="match status" value="1"/>
</dbReference>
<keyword evidence="3" id="KW-1185">Reference proteome</keyword>
<dbReference type="PROSITE" id="PS50404">
    <property type="entry name" value="GST_NTER"/>
    <property type="match status" value="1"/>
</dbReference>
<dbReference type="InParanoid" id="A0A4R6QTR4"/>
<organism evidence="2 3">
    <name type="scientific">Roseateles toxinivorans</name>
    <dbReference type="NCBI Taxonomy" id="270368"/>
    <lineage>
        <taxon>Bacteria</taxon>
        <taxon>Pseudomonadati</taxon>
        <taxon>Pseudomonadota</taxon>
        <taxon>Betaproteobacteria</taxon>
        <taxon>Burkholderiales</taxon>
        <taxon>Sphaerotilaceae</taxon>
        <taxon>Roseateles</taxon>
    </lineage>
</organism>
<evidence type="ECO:0000313" key="3">
    <source>
        <dbReference type="Proteomes" id="UP000295361"/>
    </source>
</evidence>
<dbReference type="InterPro" id="IPR036282">
    <property type="entry name" value="Glutathione-S-Trfase_C_sf"/>
</dbReference>
<dbReference type="Gene3D" id="3.40.30.110">
    <property type="match status" value="2"/>
</dbReference>
<keyword evidence="2" id="KW-0808">Transferase</keyword>